<keyword evidence="1" id="KW-0812">Transmembrane</keyword>
<keyword evidence="1" id="KW-0472">Membrane</keyword>
<protein>
    <submittedName>
        <fullName evidence="3">Uncharacterized protein</fullName>
    </submittedName>
</protein>
<evidence type="ECO:0000313" key="3">
    <source>
        <dbReference type="WBParaSite" id="nRc.2.0.1.t04420-RA"/>
    </source>
</evidence>
<reference evidence="3" key="1">
    <citation type="submission" date="2022-11" db="UniProtKB">
        <authorList>
            <consortium name="WormBaseParasite"/>
        </authorList>
    </citation>
    <scope>IDENTIFICATION</scope>
</reference>
<dbReference type="WBParaSite" id="nRc.2.0.1.t04420-RA">
    <property type="protein sequence ID" value="nRc.2.0.1.t04420-RA"/>
    <property type="gene ID" value="nRc.2.0.1.g04420"/>
</dbReference>
<evidence type="ECO:0000313" key="2">
    <source>
        <dbReference type="Proteomes" id="UP000887565"/>
    </source>
</evidence>
<keyword evidence="1" id="KW-1133">Transmembrane helix</keyword>
<dbReference type="AlphaFoldDB" id="A0A915HSN8"/>
<evidence type="ECO:0000256" key="1">
    <source>
        <dbReference type="SAM" id="Phobius"/>
    </source>
</evidence>
<organism evidence="2 3">
    <name type="scientific">Romanomermis culicivorax</name>
    <name type="common">Nematode worm</name>
    <dbReference type="NCBI Taxonomy" id="13658"/>
    <lineage>
        <taxon>Eukaryota</taxon>
        <taxon>Metazoa</taxon>
        <taxon>Ecdysozoa</taxon>
        <taxon>Nematoda</taxon>
        <taxon>Enoplea</taxon>
        <taxon>Dorylaimia</taxon>
        <taxon>Mermithida</taxon>
        <taxon>Mermithoidea</taxon>
        <taxon>Mermithidae</taxon>
        <taxon>Romanomermis</taxon>
    </lineage>
</organism>
<accession>A0A915HSN8</accession>
<name>A0A915HSN8_ROMCU</name>
<sequence length="96" mass="10820">LVVRQCQILPTHSSEKHYITFILIFQLYCYLFTTMIDAALAISFALLSHAIFFNRKLEKSLDAYDIGFASSSCPIFFNGSSHLTSQTLGTSSPKKY</sequence>
<proteinExistence type="predicted"/>
<keyword evidence="2" id="KW-1185">Reference proteome</keyword>
<dbReference type="Proteomes" id="UP000887565">
    <property type="component" value="Unplaced"/>
</dbReference>
<feature type="transmembrane region" description="Helical" evidence="1">
    <location>
        <begin position="18"/>
        <end position="47"/>
    </location>
</feature>